<evidence type="ECO:0000313" key="2">
    <source>
        <dbReference type="EMBL" id="KAF2111358.1"/>
    </source>
</evidence>
<evidence type="ECO:0000313" key="3">
    <source>
        <dbReference type="Proteomes" id="UP000799770"/>
    </source>
</evidence>
<feature type="transmembrane region" description="Helical" evidence="1">
    <location>
        <begin position="12"/>
        <end position="31"/>
    </location>
</feature>
<keyword evidence="1" id="KW-0472">Membrane</keyword>
<evidence type="ECO:0000256" key="1">
    <source>
        <dbReference type="SAM" id="Phobius"/>
    </source>
</evidence>
<name>A0A6A5YZ05_9PLEO</name>
<dbReference type="AlphaFoldDB" id="A0A6A5YZ05"/>
<proteinExistence type="predicted"/>
<keyword evidence="1" id="KW-1133">Transmembrane helix</keyword>
<accession>A0A6A5YZ05</accession>
<organism evidence="2 3">
    <name type="scientific">Lophiotrema nucula</name>
    <dbReference type="NCBI Taxonomy" id="690887"/>
    <lineage>
        <taxon>Eukaryota</taxon>
        <taxon>Fungi</taxon>
        <taxon>Dikarya</taxon>
        <taxon>Ascomycota</taxon>
        <taxon>Pezizomycotina</taxon>
        <taxon>Dothideomycetes</taxon>
        <taxon>Pleosporomycetidae</taxon>
        <taxon>Pleosporales</taxon>
        <taxon>Lophiotremataceae</taxon>
        <taxon>Lophiotrema</taxon>
    </lineage>
</organism>
<feature type="transmembrane region" description="Helical" evidence="1">
    <location>
        <begin position="52"/>
        <end position="73"/>
    </location>
</feature>
<dbReference type="Proteomes" id="UP000799770">
    <property type="component" value="Unassembled WGS sequence"/>
</dbReference>
<feature type="transmembrane region" description="Helical" evidence="1">
    <location>
        <begin position="111"/>
        <end position="130"/>
    </location>
</feature>
<feature type="transmembrane region" description="Helical" evidence="1">
    <location>
        <begin position="79"/>
        <end position="99"/>
    </location>
</feature>
<dbReference type="EMBL" id="ML977334">
    <property type="protein sequence ID" value="KAF2111358.1"/>
    <property type="molecule type" value="Genomic_DNA"/>
</dbReference>
<protein>
    <submittedName>
        <fullName evidence="2">Uncharacterized protein</fullName>
    </submittedName>
</protein>
<reference evidence="2" key="1">
    <citation type="journal article" date="2020" name="Stud. Mycol.">
        <title>101 Dothideomycetes genomes: a test case for predicting lifestyles and emergence of pathogens.</title>
        <authorList>
            <person name="Haridas S."/>
            <person name="Albert R."/>
            <person name="Binder M."/>
            <person name="Bloem J."/>
            <person name="Labutti K."/>
            <person name="Salamov A."/>
            <person name="Andreopoulos B."/>
            <person name="Baker S."/>
            <person name="Barry K."/>
            <person name="Bills G."/>
            <person name="Bluhm B."/>
            <person name="Cannon C."/>
            <person name="Castanera R."/>
            <person name="Culley D."/>
            <person name="Daum C."/>
            <person name="Ezra D."/>
            <person name="Gonzalez J."/>
            <person name="Henrissat B."/>
            <person name="Kuo A."/>
            <person name="Liang C."/>
            <person name="Lipzen A."/>
            <person name="Lutzoni F."/>
            <person name="Magnuson J."/>
            <person name="Mondo S."/>
            <person name="Nolan M."/>
            <person name="Ohm R."/>
            <person name="Pangilinan J."/>
            <person name="Park H.-J."/>
            <person name="Ramirez L."/>
            <person name="Alfaro M."/>
            <person name="Sun H."/>
            <person name="Tritt A."/>
            <person name="Yoshinaga Y."/>
            <person name="Zwiers L.-H."/>
            <person name="Turgeon B."/>
            <person name="Goodwin S."/>
            <person name="Spatafora J."/>
            <person name="Crous P."/>
            <person name="Grigoriev I."/>
        </authorList>
    </citation>
    <scope>NUCLEOTIDE SEQUENCE</scope>
    <source>
        <strain evidence="2">CBS 627.86</strain>
    </source>
</reference>
<dbReference type="OrthoDB" id="4118836at2759"/>
<keyword evidence="3" id="KW-1185">Reference proteome</keyword>
<gene>
    <name evidence="2" type="ORF">BDV96DRAFT_582043</name>
</gene>
<sequence>MTDVAAPIPEWPYIWASFYSATLLIISISTFTPAVYSVCEQAGFPQPRNRPLHVYIYLFAGCQFMLGLAVAVLEAAGEWRAVSVIIACSTPMGLLGTSLSATKGGMGYGKAFWSHALLTTMGSLAGWRLIQDNW</sequence>
<keyword evidence="1" id="KW-0812">Transmembrane</keyword>